<name>A0A0N5BPX0_STREA</name>
<reference evidence="2" key="1">
    <citation type="submission" date="2017-02" db="UniProtKB">
        <authorList>
            <consortium name="WormBaseParasite"/>
        </authorList>
    </citation>
    <scope>IDENTIFICATION</scope>
</reference>
<evidence type="ECO:0000313" key="2">
    <source>
        <dbReference type="WBParaSite" id="SPAL_0000794500.1"/>
    </source>
</evidence>
<organism evidence="1 2">
    <name type="scientific">Strongyloides papillosus</name>
    <name type="common">Intestinal threadworm</name>
    <dbReference type="NCBI Taxonomy" id="174720"/>
    <lineage>
        <taxon>Eukaryota</taxon>
        <taxon>Metazoa</taxon>
        <taxon>Ecdysozoa</taxon>
        <taxon>Nematoda</taxon>
        <taxon>Chromadorea</taxon>
        <taxon>Rhabditida</taxon>
        <taxon>Tylenchina</taxon>
        <taxon>Panagrolaimomorpha</taxon>
        <taxon>Strongyloidoidea</taxon>
        <taxon>Strongyloididae</taxon>
        <taxon>Strongyloides</taxon>
    </lineage>
</organism>
<keyword evidence="1" id="KW-1185">Reference proteome</keyword>
<dbReference type="WBParaSite" id="SPAL_0000794500.1">
    <property type="protein sequence ID" value="SPAL_0000794500.1"/>
    <property type="gene ID" value="SPAL_0000794500"/>
</dbReference>
<evidence type="ECO:0000313" key="1">
    <source>
        <dbReference type="Proteomes" id="UP000046392"/>
    </source>
</evidence>
<dbReference type="AlphaFoldDB" id="A0A0N5BPX0"/>
<accession>A0A0N5BPX0</accession>
<dbReference type="Proteomes" id="UP000046392">
    <property type="component" value="Unplaced"/>
</dbReference>
<protein>
    <submittedName>
        <fullName evidence="2">VHS domain-containing protein</fullName>
    </submittedName>
</protein>
<sequence>MYDETKIYHELNKLWWKYPYILKYNDKEVRQLIVKTLVEKDVEDKKVCPHLVLEILIKNKEMVKMVNKKIFFQAALQVKKLCLTYLHYLGGDNIEGKKFRRKLCNFIENNCGPFFIYDEQQELSERNEEVSRCIKVVLSKVGVSRSRLHQIDESEIASNFSEFKRIHAN</sequence>
<proteinExistence type="predicted"/>